<gene>
    <name evidence="1" type="ORF">CY34DRAFT_804796</name>
</gene>
<accession>A0A0D0BHA8</accession>
<keyword evidence="2" id="KW-1185">Reference proteome</keyword>
<reference evidence="2" key="2">
    <citation type="submission" date="2015-01" db="EMBL/GenBank/DDBJ databases">
        <title>Evolutionary Origins and Diversification of the Mycorrhizal Mutualists.</title>
        <authorList>
            <consortium name="DOE Joint Genome Institute"/>
            <consortium name="Mycorrhizal Genomics Consortium"/>
            <person name="Kohler A."/>
            <person name="Kuo A."/>
            <person name="Nagy L.G."/>
            <person name="Floudas D."/>
            <person name="Copeland A."/>
            <person name="Barry K.W."/>
            <person name="Cichocki N."/>
            <person name="Veneault-Fourrey C."/>
            <person name="LaButti K."/>
            <person name="Lindquist E.A."/>
            <person name="Lipzen A."/>
            <person name="Lundell T."/>
            <person name="Morin E."/>
            <person name="Murat C."/>
            <person name="Riley R."/>
            <person name="Ohm R."/>
            <person name="Sun H."/>
            <person name="Tunlid A."/>
            <person name="Henrissat B."/>
            <person name="Grigoriev I.V."/>
            <person name="Hibbett D.S."/>
            <person name="Martin F."/>
        </authorList>
    </citation>
    <scope>NUCLEOTIDE SEQUENCE [LARGE SCALE GENOMIC DNA]</scope>
    <source>
        <strain evidence="2">UH-Slu-Lm8-n1</strain>
    </source>
</reference>
<dbReference type="AlphaFoldDB" id="A0A0D0BHA8"/>
<dbReference type="Proteomes" id="UP000054485">
    <property type="component" value="Unassembled WGS sequence"/>
</dbReference>
<name>A0A0D0BHA8_9AGAM</name>
<dbReference type="InParanoid" id="A0A0D0BHA8"/>
<sequence length="61" mass="7066">MGFANFALSIRTTSQRQYENTTYRPPRHQKSESCQMDHFSGLMIPQPDLVLRLNVPLIKVC</sequence>
<organism evidence="1 2">
    <name type="scientific">Suillus luteus UH-Slu-Lm8-n1</name>
    <dbReference type="NCBI Taxonomy" id="930992"/>
    <lineage>
        <taxon>Eukaryota</taxon>
        <taxon>Fungi</taxon>
        <taxon>Dikarya</taxon>
        <taxon>Basidiomycota</taxon>
        <taxon>Agaricomycotina</taxon>
        <taxon>Agaricomycetes</taxon>
        <taxon>Agaricomycetidae</taxon>
        <taxon>Boletales</taxon>
        <taxon>Suillineae</taxon>
        <taxon>Suillaceae</taxon>
        <taxon>Suillus</taxon>
    </lineage>
</organism>
<evidence type="ECO:0000313" key="2">
    <source>
        <dbReference type="Proteomes" id="UP000054485"/>
    </source>
</evidence>
<protein>
    <submittedName>
        <fullName evidence="1">Uncharacterized protein</fullName>
    </submittedName>
</protein>
<evidence type="ECO:0000313" key="1">
    <source>
        <dbReference type="EMBL" id="KIK42553.1"/>
    </source>
</evidence>
<reference evidence="1 2" key="1">
    <citation type="submission" date="2014-04" db="EMBL/GenBank/DDBJ databases">
        <authorList>
            <consortium name="DOE Joint Genome Institute"/>
            <person name="Kuo A."/>
            <person name="Ruytinx J."/>
            <person name="Rineau F."/>
            <person name="Colpaert J."/>
            <person name="Kohler A."/>
            <person name="Nagy L.G."/>
            <person name="Floudas D."/>
            <person name="Copeland A."/>
            <person name="Barry K.W."/>
            <person name="Cichocki N."/>
            <person name="Veneault-Fourrey C."/>
            <person name="LaButti K."/>
            <person name="Lindquist E.A."/>
            <person name="Lipzen A."/>
            <person name="Lundell T."/>
            <person name="Morin E."/>
            <person name="Murat C."/>
            <person name="Sun H."/>
            <person name="Tunlid A."/>
            <person name="Henrissat B."/>
            <person name="Grigoriev I.V."/>
            <person name="Hibbett D.S."/>
            <person name="Martin F."/>
            <person name="Nordberg H.P."/>
            <person name="Cantor M.N."/>
            <person name="Hua S.X."/>
        </authorList>
    </citation>
    <scope>NUCLEOTIDE SEQUENCE [LARGE SCALE GENOMIC DNA]</scope>
    <source>
        <strain evidence="1 2">UH-Slu-Lm8-n1</strain>
    </source>
</reference>
<dbReference type="HOGENOM" id="CLU_2924232_0_0_1"/>
<proteinExistence type="predicted"/>
<dbReference type="EMBL" id="KN835235">
    <property type="protein sequence ID" value="KIK42553.1"/>
    <property type="molecule type" value="Genomic_DNA"/>
</dbReference>